<evidence type="ECO:0000313" key="2">
    <source>
        <dbReference type="EMBL" id="KZO92743.1"/>
    </source>
</evidence>
<feature type="compositionally biased region" description="Pro residues" evidence="1">
    <location>
        <begin position="73"/>
        <end position="96"/>
    </location>
</feature>
<accession>A0A167IL14</accession>
<dbReference type="EMBL" id="KV417307">
    <property type="protein sequence ID" value="KZO92743.1"/>
    <property type="molecule type" value="Genomic_DNA"/>
</dbReference>
<feature type="compositionally biased region" description="Gly residues" evidence="1">
    <location>
        <begin position="237"/>
        <end position="246"/>
    </location>
</feature>
<feature type="region of interest" description="Disordered" evidence="1">
    <location>
        <begin position="33"/>
        <end position="246"/>
    </location>
</feature>
<evidence type="ECO:0000256" key="1">
    <source>
        <dbReference type="SAM" id="MobiDB-lite"/>
    </source>
</evidence>
<gene>
    <name evidence="2" type="ORF">CALVIDRAFT_557344</name>
</gene>
<reference evidence="2 3" key="1">
    <citation type="journal article" date="2016" name="Mol. Biol. Evol.">
        <title>Comparative Genomics of Early-Diverging Mushroom-Forming Fungi Provides Insights into the Origins of Lignocellulose Decay Capabilities.</title>
        <authorList>
            <person name="Nagy L.G."/>
            <person name="Riley R."/>
            <person name="Tritt A."/>
            <person name="Adam C."/>
            <person name="Daum C."/>
            <person name="Floudas D."/>
            <person name="Sun H."/>
            <person name="Yadav J.S."/>
            <person name="Pangilinan J."/>
            <person name="Larsson K.H."/>
            <person name="Matsuura K."/>
            <person name="Barry K."/>
            <person name="Labutti K."/>
            <person name="Kuo R."/>
            <person name="Ohm R.A."/>
            <person name="Bhattacharya S.S."/>
            <person name="Shirouzu T."/>
            <person name="Yoshinaga Y."/>
            <person name="Martin F.M."/>
            <person name="Grigoriev I.V."/>
            <person name="Hibbett D.S."/>
        </authorList>
    </citation>
    <scope>NUCLEOTIDE SEQUENCE [LARGE SCALE GENOMIC DNA]</scope>
    <source>
        <strain evidence="2 3">TUFC12733</strain>
    </source>
</reference>
<feature type="compositionally biased region" description="Basic and acidic residues" evidence="1">
    <location>
        <begin position="224"/>
        <end position="236"/>
    </location>
</feature>
<protein>
    <submittedName>
        <fullName evidence="2">Uncharacterized protein</fullName>
    </submittedName>
</protein>
<name>A0A167IL14_CALVF</name>
<sequence length="246" mass="26755">MSSQLPRDQAPRRTVSITVPPVTVPVTVTITQRNFQPPGYPANGSSPADNNGAMRRIIVTPGGNPAIRAIPYGPRPTPLSAMPMPPPRGPDQPPAKPRYRKAPVDGYATDYTKPRRGPVQAQSPIYQRPAVSDFAPTRDRVPTPFPGSQFFEGGNMRQLLPGQVRPGTPPPDSFFRSRDRTGFPTASRPWPPMPLSSPLATSGHRPPGGPTVWNENSLGLNLRVPHEDRVRREQERGGFGGFAGPR</sequence>
<proteinExistence type="predicted"/>
<dbReference type="Proteomes" id="UP000076738">
    <property type="component" value="Unassembled WGS sequence"/>
</dbReference>
<evidence type="ECO:0000313" key="3">
    <source>
        <dbReference type="Proteomes" id="UP000076738"/>
    </source>
</evidence>
<dbReference type="OrthoDB" id="10649894at2759"/>
<organism evidence="2 3">
    <name type="scientific">Calocera viscosa (strain TUFC12733)</name>
    <dbReference type="NCBI Taxonomy" id="1330018"/>
    <lineage>
        <taxon>Eukaryota</taxon>
        <taxon>Fungi</taxon>
        <taxon>Dikarya</taxon>
        <taxon>Basidiomycota</taxon>
        <taxon>Agaricomycotina</taxon>
        <taxon>Dacrymycetes</taxon>
        <taxon>Dacrymycetales</taxon>
        <taxon>Dacrymycetaceae</taxon>
        <taxon>Calocera</taxon>
    </lineage>
</organism>
<keyword evidence="3" id="KW-1185">Reference proteome</keyword>
<dbReference type="AlphaFoldDB" id="A0A167IL14"/>